<feature type="compositionally biased region" description="Basic and acidic residues" evidence="1">
    <location>
        <begin position="1"/>
        <end position="12"/>
    </location>
</feature>
<protein>
    <submittedName>
        <fullName evidence="3">Uncharacterized protein</fullName>
    </submittedName>
</protein>
<proteinExistence type="predicted"/>
<dbReference type="EMBL" id="JABWSX010000001">
    <property type="protein sequence ID" value="NVL04597.1"/>
    <property type="molecule type" value="Genomic_DNA"/>
</dbReference>
<feature type="transmembrane region" description="Helical" evidence="2">
    <location>
        <begin position="68"/>
        <end position="88"/>
    </location>
</feature>
<accession>A0A973WHW5</accession>
<feature type="region of interest" description="Disordered" evidence="1">
    <location>
        <begin position="1"/>
        <end position="60"/>
    </location>
</feature>
<name>A0A973WHW5_9BRAD</name>
<evidence type="ECO:0000313" key="3">
    <source>
        <dbReference type="EMBL" id="NVL04597.1"/>
    </source>
</evidence>
<reference evidence="3" key="1">
    <citation type="submission" date="2020-06" db="EMBL/GenBank/DDBJ databases">
        <title>Whole Genome Sequence of Bradyrhizobium sp. Strain 66S1MB.</title>
        <authorList>
            <person name="Bromfield E."/>
            <person name="Cloutier S."/>
        </authorList>
    </citation>
    <scope>NUCLEOTIDE SEQUENCE</scope>
    <source>
        <strain evidence="3">66S1MB</strain>
    </source>
</reference>
<dbReference type="Gene3D" id="3.90.226.10">
    <property type="entry name" value="2-enoyl-CoA Hydratase, Chain A, domain 1"/>
    <property type="match status" value="1"/>
</dbReference>
<dbReference type="SUPFAM" id="SSF52096">
    <property type="entry name" value="ClpP/crotonase"/>
    <property type="match status" value="1"/>
</dbReference>
<dbReference type="AlphaFoldDB" id="A0A973WHW5"/>
<dbReference type="InterPro" id="IPR029045">
    <property type="entry name" value="ClpP/crotonase-like_dom_sf"/>
</dbReference>
<feature type="compositionally biased region" description="Pro residues" evidence="1">
    <location>
        <begin position="22"/>
        <end position="52"/>
    </location>
</feature>
<sequence>MSVDDRQDDGTGHRSSPTGPRVAPPRQTPSPFAAPPKPRPSPPPSPRPPPPQWQGQENVASPPRTFRFSLWSVIIFVLLVSSVAIQAYRDLSRPGAWDFWRETYVAASMNSAVISDVDIDGSGRGRRALAISGTIGSASASWFRDRLSEARLAPGDAVLLSSQGGALNQAAIMGEVIRTHGLVTAVATSDASGKLRPSACASACVLVYAGGQTRYGIAGSRLGVHRFTTSAPVSDPLAEAQRIQGMVLGYMTKMGVSSGIVEAMSQTSDIRWLSPKEALALNLITKPVDRP</sequence>
<keyword evidence="2" id="KW-0812">Transmembrane</keyword>
<evidence type="ECO:0000256" key="2">
    <source>
        <dbReference type="SAM" id="Phobius"/>
    </source>
</evidence>
<evidence type="ECO:0000256" key="1">
    <source>
        <dbReference type="SAM" id="MobiDB-lite"/>
    </source>
</evidence>
<comment type="caution">
    <text evidence="3">The sequence shown here is derived from an EMBL/GenBank/DDBJ whole genome shotgun (WGS) entry which is preliminary data.</text>
</comment>
<gene>
    <name evidence="3" type="ORF">HU230_02330</name>
</gene>
<keyword evidence="2" id="KW-0472">Membrane</keyword>
<organism evidence="3">
    <name type="scientific">Bradyrhizobium quebecense</name>
    <dbReference type="NCBI Taxonomy" id="2748629"/>
    <lineage>
        <taxon>Bacteria</taxon>
        <taxon>Pseudomonadati</taxon>
        <taxon>Pseudomonadota</taxon>
        <taxon>Alphaproteobacteria</taxon>
        <taxon>Hyphomicrobiales</taxon>
        <taxon>Nitrobacteraceae</taxon>
        <taxon>Bradyrhizobium</taxon>
    </lineage>
</organism>
<keyword evidence="2" id="KW-1133">Transmembrane helix</keyword>